<dbReference type="GO" id="GO:0005634">
    <property type="term" value="C:nucleus"/>
    <property type="evidence" value="ECO:0007669"/>
    <property type="project" value="UniProtKB-SubCell"/>
</dbReference>
<reference evidence="16" key="1">
    <citation type="submission" date="2023-05" db="EMBL/GenBank/DDBJ databases">
        <title>Nepenthes gracilis genome sequencing.</title>
        <authorList>
            <person name="Fukushima K."/>
        </authorList>
    </citation>
    <scope>NUCLEOTIDE SEQUENCE</scope>
    <source>
        <strain evidence="16">SING2019-196</strain>
    </source>
</reference>
<keyword evidence="9" id="KW-0862">Zinc</keyword>
<evidence type="ECO:0000256" key="6">
    <source>
        <dbReference type="ARBA" id="ARBA00022691"/>
    </source>
</evidence>
<comment type="caution">
    <text evidence="16">The sequence shown here is derived from an EMBL/GenBank/DDBJ whole genome shotgun (WGS) entry which is preliminary data.</text>
</comment>
<dbReference type="PROSITE" id="PS50868">
    <property type="entry name" value="POST_SET"/>
    <property type="match status" value="1"/>
</dbReference>
<dbReference type="InterPro" id="IPR011124">
    <property type="entry name" value="Znf_CW"/>
</dbReference>
<dbReference type="InterPro" id="IPR044437">
    <property type="entry name" value="SETD2/Set2_SET"/>
</dbReference>
<feature type="region of interest" description="Disordered" evidence="11">
    <location>
        <begin position="1715"/>
        <end position="1749"/>
    </location>
</feature>
<keyword evidence="5" id="KW-0808">Transferase</keyword>
<dbReference type="Gene3D" id="3.30.40.100">
    <property type="match status" value="1"/>
</dbReference>
<evidence type="ECO:0000259" key="12">
    <source>
        <dbReference type="PROSITE" id="PS50280"/>
    </source>
</evidence>
<evidence type="ECO:0000256" key="10">
    <source>
        <dbReference type="ARBA" id="ARBA00023242"/>
    </source>
</evidence>
<feature type="region of interest" description="Disordered" evidence="11">
    <location>
        <begin position="650"/>
        <end position="702"/>
    </location>
</feature>
<dbReference type="SMART" id="SM00317">
    <property type="entry name" value="SET"/>
    <property type="match status" value="1"/>
</dbReference>
<dbReference type="Proteomes" id="UP001279734">
    <property type="component" value="Unassembled WGS sequence"/>
</dbReference>
<feature type="region of interest" description="Disordered" evidence="11">
    <location>
        <begin position="772"/>
        <end position="863"/>
    </location>
</feature>
<feature type="region of interest" description="Disordered" evidence="11">
    <location>
        <begin position="1307"/>
        <end position="1329"/>
    </location>
</feature>
<evidence type="ECO:0000256" key="2">
    <source>
        <dbReference type="ARBA" id="ARBA00004286"/>
    </source>
</evidence>
<dbReference type="SMART" id="SM00570">
    <property type="entry name" value="AWS"/>
    <property type="match status" value="1"/>
</dbReference>
<accession>A0AAD3T444</accession>
<dbReference type="InterPro" id="IPR046341">
    <property type="entry name" value="SET_dom_sf"/>
</dbReference>
<feature type="compositionally biased region" description="Polar residues" evidence="11">
    <location>
        <begin position="851"/>
        <end position="863"/>
    </location>
</feature>
<dbReference type="GO" id="GO:0005694">
    <property type="term" value="C:chromosome"/>
    <property type="evidence" value="ECO:0007669"/>
    <property type="project" value="UniProtKB-SubCell"/>
</dbReference>
<evidence type="ECO:0000256" key="9">
    <source>
        <dbReference type="ARBA" id="ARBA00022833"/>
    </source>
</evidence>
<dbReference type="GO" id="GO:0046975">
    <property type="term" value="F:histone H3K36 methyltransferase activity"/>
    <property type="evidence" value="ECO:0007669"/>
    <property type="project" value="InterPro"/>
</dbReference>
<dbReference type="Pfam" id="PF07496">
    <property type="entry name" value="zf-CW"/>
    <property type="match status" value="1"/>
</dbReference>
<keyword evidence="7" id="KW-0479">Metal-binding</keyword>
<dbReference type="EMBL" id="BSYO01000024">
    <property type="protein sequence ID" value="GMH22312.1"/>
    <property type="molecule type" value="Genomic_DNA"/>
</dbReference>
<keyword evidence="3" id="KW-0158">Chromosome</keyword>
<feature type="compositionally biased region" description="Basic residues" evidence="11">
    <location>
        <begin position="652"/>
        <end position="664"/>
    </location>
</feature>
<evidence type="ECO:0000259" key="14">
    <source>
        <dbReference type="PROSITE" id="PS51050"/>
    </source>
</evidence>
<proteinExistence type="predicted"/>
<keyword evidence="4" id="KW-0489">Methyltransferase</keyword>
<feature type="domain" description="Post-SET" evidence="13">
    <location>
        <begin position="1168"/>
        <end position="1184"/>
    </location>
</feature>
<feature type="compositionally biased region" description="Basic residues" evidence="11">
    <location>
        <begin position="782"/>
        <end position="794"/>
    </location>
</feature>
<evidence type="ECO:0000256" key="3">
    <source>
        <dbReference type="ARBA" id="ARBA00022454"/>
    </source>
</evidence>
<organism evidence="16 17">
    <name type="scientific">Nepenthes gracilis</name>
    <name type="common">Slender pitcher plant</name>
    <dbReference type="NCBI Taxonomy" id="150966"/>
    <lineage>
        <taxon>Eukaryota</taxon>
        <taxon>Viridiplantae</taxon>
        <taxon>Streptophyta</taxon>
        <taxon>Embryophyta</taxon>
        <taxon>Tracheophyta</taxon>
        <taxon>Spermatophyta</taxon>
        <taxon>Magnoliopsida</taxon>
        <taxon>eudicotyledons</taxon>
        <taxon>Gunneridae</taxon>
        <taxon>Pentapetalae</taxon>
        <taxon>Caryophyllales</taxon>
        <taxon>Nepenthaceae</taxon>
        <taxon>Nepenthes</taxon>
    </lineage>
</organism>
<dbReference type="Pfam" id="PF17907">
    <property type="entry name" value="AWS"/>
    <property type="match status" value="1"/>
</dbReference>
<comment type="subcellular location">
    <subcellularLocation>
        <location evidence="2">Chromosome</location>
    </subcellularLocation>
    <subcellularLocation>
        <location evidence="1">Nucleus</location>
    </subcellularLocation>
</comment>
<dbReference type="PROSITE" id="PS51215">
    <property type="entry name" value="AWS"/>
    <property type="match status" value="1"/>
</dbReference>
<keyword evidence="10" id="KW-0539">Nucleus</keyword>
<evidence type="ECO:0008006" key="18">
    <source>
        <dbReference type="Google" id="ProtNLM"/>
    </source>
</evidence>
<feature type="domain" description="AWS" evidence="15">
    <location>
        <begin position="991"/>
        <end position="1041"/>
    </location>
</feature>
<name>A0AAD3T444_NEPGR</name>
<evidence type="ECO:0000313" key="17">
    <source>
        <dbReference type="Proteomes" id="UP001279734"/>
    </source>
</evidence>
<dbReference type="SMART" id="SM00508">
    <property type="entry name" value="PostSET"/>
    <property type="match status" value="1"/>
</dbReference>
<evidence type="ECO:0000256" key="8">
    <source>
        <dbReference type="ARBA" id="ARBA00022771"/>
    </source>
</evidence>
<protein>
    <recommendedName>
        <fullName evidence="18">Histone-lysine N-methyltransferase ASHH2</fullName>
    </recommendedName>
</protein>
<keyword evidence="8" id="KW-0863">Zinc-finger</keyword>
<dbReference type="InterPro" id="IPR050777">
    <property type="entry name" value="SET2_Histone-Lys_MeTrsfase"/>
</dbReference>
<dbReference type="Pfam" id="PF00856">
    <property type="entry name" value="SET"/>
    <property type="match status" value="1"/>
</dbReference>
<sequence>MEMSFCEPLSGSKQLLTAEAGQGLVGNAEGQGRGPWLIEHVSSLDVGSRGFQHGKEPVEHSVSEQQCCLELNNALSNYNIEGEATSFGVCSCVGTPAKSEVATGERGGFNGELENNILLEEVSGIERRVISICLSESSDKNESNAYHLDPEGASLKNVLSFGKFGLKDSSRNGQMTSEVPLITCAAGNPAPEDESNYTQRQMEAMVQKSDATCGSQVVLDGQVLRSFPGHMWLDLASTIDNCTQQYTNDSGCEYGVLTEEDFKNFEQNCDVSNSNIISKTVPLQPCSPTRAVDDRHLFVPDISMSDGLLVAAKSVVADAPCHVCNEGDDYTIIGDDSEAKSSGIQSSLRRSSRSKRCVQKAEGRKYVRKCSKKAFNMSLLDGVSDVLLKARRKRSCISKSAHSSGWGSMMNLLKYFEQTDGVAVTKVLNKRSRKFNHRQKSRKQNKIQACMSSKGSKGTKCFPSGRIRLKVIFGKEARQNKVEVMAPVGHANLATDCSCDGDNHSNFGENQQAVFCSEHIEVGNRVDDIIGEKIPGIAPVCFSTKNMEESITCQKNSMVNVHPVDKAIKISFISDKTLGYCCKDSSKMEVEKCGHSNGDRYFDPGTSPDSEVINQVPDSQIGVRALEVLHDLNHSSKATACTANAKVPASSRKIKVKGRSRKKEKLPEASSFNVEDRLPEPDDKTKAKISKKSGRQKNKNNRFCFSDSGILESIGNSSRNPSVSKQVSAVQLPIANMDPTDALKLAYDTECNMYGRTDAGFESAESWNSKKLLSPTAAQGKKVLKAKGKSRNKSKNTDAARSQMENSHRPKGSRRKLGSKRRVSENGIAEGDEKMEIHSETGKHGTVEAAKTNSNRGAKSGDASNQAIVLSGGCGGEQTLGPRRAWVCCDDCDKWRCIAADLADVIEEKNCRWTCKDNQDKAFADCSIPQEKSNAEINVELEISDEEDACDARLGSKGYRSMHATVAQQNSWVLIKSNLFLHRSRKTQTMDEIMVCHCKPPPDGSLGCGDECLNRMLNIECVRGTCPCGDLCSNLQFQKRKYAKLNWFRCGKKGYGLQVLQDISQGHFLIEYVGEVLDLQTYESRQREYASKGHKHFYFMTLNGNEVIDACAKGNLGRFINHSCDPNCRTEKWMVNGEICIGLFAIRNIKKGEELTFDYNYVRVFGAAAKKCYCGAAQCLGYIGGDPLNAAEVIVQGESDDEFPEPVVIYQDGETNSMESTVSTSSMDVAETEIADMLPDLSVGISSEDKGLLNEAEKPANVVGVQLVTSMEKDSAESVNDYSKIHVRSKIFEASRTEDLFHKHLSPGQHEIPPSREAISTSSLSTQISESPSQKRILRKFLSESVDAGTRKFEAEMAEGKRVHSKLHPCKKIPYSFKSVKNHKSNSNSVNEEKALLMANQSHVFSHKPKKVLESSAHCHFEAVEEKLNDLLDADGGICKRRDASRGYLKLLLLTAVSGDNGNGGTIQSNRDLSMILDAILKTKSRGVLVDIINKNGLQMLHNIMKQYRRDFKKIPILRKLLKVLEYLAEKEILTGERINADPHCLGVESFRESILALAEHEDKKVHQIARNFRDKWIPRVRKISHMEPVDRKMEANWASNFNRYMGSHRCRRDQEVRPSEAIDCTKLSTLSSNPLDDRTLDGSSAQVSGCIAAIAGSRKRKSRWDRPADPVSPRSCNEQQILSDIQQKFDSSPQLEIGGEKSCTGPTCEHIECSKADSGGQDTSLPPGFSSPPPGFSSPPPGFSSHLSGSELQTIACSPGNDIARQNTGHVQHPSEVSLGHLQERFNSCLPIAYGIPFSVIEQFGTPHTELVGSWAVGPGMPFHPFPPLPPYPRGCDERDSQRSCVGYTPTISGSSAQVQEDGHLPAPCHGDQGMPSTSITTLSDVRTPTANNHILRPEGGYSYNLGKRFFRQQRWNNLKLRPPWLRRRNGWGFDRNYPANRAFGPSIGTIAEQNGQHSEDIV</sequence>
<dbReference type="InterPro" id="IPR006560">
    <property type="entry name" value="AWS_dom"/>
</dbReference>
<dbReference type="PROSITE" id="PS51050">
    <property type="entry name" value="ZF_CW"/>
    <property type="match status" value="1"/>
</dbReference>
<dbReference type="GO" id="GO:0008270">
    <property type="term" value="F:zinc ion binding"/>
    <property type="evidence" value="ECO:0007669"/>
    <property type="project" value="UniProtKB-KW"/>
</dbReference>
<evidence type="ECO:0000313" key="16">
    <source>
        <dbReference type="EMBL" id="GMH22312.1"/>
    </source>
</evidence>
<feature type="compositionally biased region" description="Low complexity" evidence="11">
    <location>
        <begin position="1319"/>
        <end position="1329"/>
    </location>
</feature>
<evidence type="ECO:0000256" key="1">
    <source>
        <dbReference type="ARBA" id="ARBA00004123"/>
    </source>
</evidence>
<evidence type="ECO:0000256" key="11">
    <source>
        <dbReference type="SAM" id="MobiDB-lite"/>
    </source>
</evidence>
<feature type="compositionally biased region" description="Pro residues" evidence="11">
    <location>
        <begin position="1730"/>
        <end position="1743"/>
    </location>
</feature>
<evidence type="ECO:0000256" key="7">
    <source>
        <dbReference type="ARBA" id="ARBA00022723"/>
    </source>
</evidence>
<dbReference type="GO" id="GO:0032259">
    <property type="term" value="P:methylation"/>
    <property type="evidence" value="ECO:0007669"/>
    <property type="project" value="UniProtKB-KW"/>
</dbReference>
<keyword evidence="17" id="KW-1185">Reference proteome</keyword>
<dbReference type="PROSITE" id="PS50280">
    <property type="entry name" value="SET"/>
    <property type="match status" value="1"/>
</dbReference>
<evidence type="ECO:0000259" key="13">
    <source>
        <dbReference type="PROSITE" id="PS50868"/>
    </source>
</evidence>
<keyword evidence="6" id="KW-0949">S-adenosyl-L-methionine</keyword>
<feature type="domain" description="CW-type" evidence="14">
    <location>
        <begin position="880"/>
        <end position="934"/>
    </location>
</feature>
<dbReference type="PANTHER" id="PTHR22884">
    <property type="entry name" value="SET DOMAIN PROTEINS"/>
    <property type="match status" value="1"/>
</dbReference>
<feature type="compositionally biased region" description="Basic and acidic residues" evidence="11">
    <location>
        <begin position="831"/>
        <end position="846"/>
    </location>
</feature>
<dbReference type="CDD" id="cd19172">
    <property type="entry name" value="SET_SETD2"/>
    <property type="match status" value="1"/>
</dbReference>
<dbReference type="SUPFAM" id="SSF82199">
    <property type="entry name" value="SET domain"/>
    <property type="match status" value="1"/>
</dbReference>
<evidence type="ECO:0000256" key="4">
    <source>
        <dbReference type="ARBA" id="ARBA00022603"/>
    </source>
</evidence>
<gene>
    <name evidence="16" type="ORF">Nepgr_024155</name>
</gene>
<evidence type="ECO:0000256" key="5">
    <source>
        <dbReference type="ARBA" id="ARBA00022679"/>
    </source>
</evidence>
<dbReference type="FunFam" id="2.170.270.10:FF:000035">
    <property type="entry name" value="Histone-lysine N-methyltransferase"/>
    <property type="match status" value="1"/>
</dbReference>
<feature type="compositionally biased region" description="Basic residues" evidence="11">
    <location>
        <begin position="687"/>
        <end position="700"/>
    </location>
</feature>
<dbReference type="InterPro" id="IPR001214">
    <property type="entry name" value="SET_dom"/>
</dbReference>
<dbReference type="FunFam" id="3.30.40.100:FF:000006">
    <property type="entry name" value="Histone-lysine N-methyltransferase"/>
    <property type="match status" value="1"/>
</dbReference>
<feature type="domain" description="SET" evidence="12">
    <location>
        <begin position="1043"/>
        <end position="1160"/>
    </location>
</feature>
<dbReference type="InterPro" id="IPR003616">
    <property type="entry name" value="Post-SET_dom"/>
</dbReference>
<evidence type="ECO:0000259" key="15">
    <source>
        <dbReference type="PROSITE" id="PS51215"/>
    </source>
</evidence>
<dbReference type="Gene3D" id="2.170.270.10">
    <property type="entry name" value="SET domain"/>
    <property type="match status" value="1"/>
</dbReference>
<feature type="compositionally biased region" description="Basic residues" evidence="11">
    <location>
        <begin position="809"/>
        <end position="821"/>
    </location>
</feature>
<feature type="compositionally biased region" description="Basic and acidic residues" evidence="11">
    <location>
        <begin position="674"/>
        <end position="686"/>
    </location>
</feature>